<keyword evidence="9 15" id="KW-0547">Nucleotide-binding</keyword>
<proteinExistence type="evidence at transcript level"/>
<dbReference type="Gene3D" id="3.30.200.20">
    <property type="entry name" value="Phosphorylase Kinase, domain 1"/>
    <property type="match status" value="1"/>
</dbReference>
<reference evidence="18" key="1">
    <citation type="submission" date="2020-04" db="EMBL/GenBank/DDBJ databases">
        <authorList>
            <person name="Neveu A P."/>
        </authorList>
    </citation>
    <scope>NUCLEOTIDE SEQUENCE</scope>
    <source>
        <tissue evidence="18">Whole embryo</tissue>
    </source>
</reference>
<dbReference type="EC" id="2.7.11.22" evidence="3"/>
<protein>
    <recommendedName>
        <fullName evidence="3">cyclin-dependent kinase</fullName>
        <ecNumber evidence="3">2.7.11.22</ecNumber>
    </recommendedName>
</protein>
<keyword evidence="7" id="KW-0132">Cell division</keyword>
<evidence type="ECO:0000256" key="5">
    <source>
        <dbReference type="ARBA" id="ARBA00022527"/>
    </source>
</evidence>
<dbReference type="InterPro" id="IPR050108">
    <property type="entry name" value="CDK"/>
</dbReference>
<dbReference type="GO" id="GO:0030332">
    <property type="term" value="F:cyclin binding"/>
    <property type="evidence" value="ECO:0007669"/>
    <property type="project" value="TreeGrafter"/>
</dbReference>
<dbReference type="Pfam" id="PF00069">
    <property type="entry name" value="Pkinase"/>
    <property type="match status" value="1"/>
</dbReference>
<keyword evidence="4" id="KW-0963">Cytoplasm</keyword>
<evidence type="ECO:0000256" key="9">
    <source>
        <dbReference type="ARBA" id="ARBA00022741"/>
    </source>
</evidence>
<dbReference type="InterPro" id="IPR017441">
    <property type="entry name" value="Protein_kinase_ATP_BS"/>
</dbReference>
<evidence type="ECO:0000256" key="10">
    <source>
        <dbReference type="ARBA" id="ARBA00022777"/>
    </source>
</evidence>
<feature type="compositionally biased region" description="Low complexity" evidence="16">
    <location>
        <begin position="460"/>
        <end position="490"/>
    </location>
</feature>
<dbReference type="GO" id="GO:0000307">
    <property type="term" value="C:cyclin-dependent protein kinase holoenzyme complex"/>
    <property type="evidence" value="ECO:0007669"/>
    <property type="project" value="TreeGrafter"/>
</dbReference>
<evidence type="ECO:0000256" key="6">
    <source>
        <dbReference type="ARBA" id="ARBA00022553"/>
    </source>
</evidence>
<comment type="similarity">
    <text evidence="2">Belongs to the protein kinase superfamily. CMGC Ser/Thr protein kinase family. CDC2/CDKX subfamily.</text>
</comment>
<evidence type="ECO:0000256" key="13">
    <source>
        <dbReference type="ARBA" id="ARBA00047811"/>
    </source>
</evidence>
<dbReference type="GO" id="GO:0005524">
    <property type="term" value="F:ATP binding"/>
    <property type="evidence" value="ECO:0007669"/>
    <property type="project" value="UniProtKB-UniRule"/>
</dbReference>
<feature type="region of interest" description="Disordered" evidence="16">
    <location>
        <begin position="381"/>
        <end position="617"/>
    </location>
</feature>
<evidence type="ECO:0000256" key="12">
    <source>
        <dbReference type="ARBA" id="ARBA00023306"/>
    </source>
</evidence>
<evidence type="ECO:0000256" key="2">
    <source>
        <dbReference type="ARBA" id="ARBA00006485"/>
    </source>
</evidence>
<dbReference type="PANTHER" id="PTHR24056">
    <property type="entry name" value="CELL DIVISION PROTEIN KINASE"/>
    <property type="match status" value="1"/>
</dbReference>
<dbReference type="InterPro" id="IPR011009">
    <property type="entry name" value="Kinase-like_dom_sf"/>
</dbReference>
<comment type="catalytic activity">
    <reaction evidence="14">
        <text>L-seryl-[protein] + ATP = O-phospho-L-seryl-[protein] + ADP + H(+)</text>
        <dbReference type="Rhea" id="RHEA:17989"/>
        <dbReference type="Rhea" id="RHEA-COMP:9863"/>
        <dbReference type="Rhea" id="RHEA-COMP:11604"/>
        <dbReference type="ChEBI" id="CHEBI:15378"/>
        <dbReference type="ChEBI" id="CHEBI:29999"/>
        <dbReference type="ChEBI" id="CHEBI:30616"/>
        <dbReference type="ChEBI" id="CHEBI:83421"/>
        <dbReference type="ChEBI" id="CHEBI:456216"/>
        <dbReference type="EC" id="2.7.11.22"/>
    </reaction>
</comment>
<evidence type="ECO:0000256" key="16">
    <source>
        <dbReference type="SAM" id="MobiDB-lite"/>
    </source>
</evidence>
<dbReference type="GO" id="GO:0000082">
    <property type="term" value="P:G1/S transition of mitotic cell cycle"/>
    <property type="evidence" value="ECO:0007669"/>
    <property type="project" value="TreeGrafter"/>
</dbReference>
<feature type="compositionally biased region" description="Basic and acidic residues" evidence="16">
    <location>
        <begin position="573"/>
        <end position="583"/>
    </location>
</feature>
<feature type="compositionally biased region" description="Polar residues" evidence="16">
    <location>
        <begin position="505"/>
        <end position="516"/>
    </location>
</feature>
<dbReference type="FunFam" id="1.10.510.10:FF:000205">
    <property type="entry name" value="Cyclin-dependent kinase 6"/>
    <property type="match status" value="1"/>
</dbReference>
<dbReference type="PROSITE" id="PS50011">
    <property type="entry name" value="PROTEIN_KINASE_DOM"/>
    <property type="match status" value="1"/>
</dbReference>
<dbReference type="GO" id="GO:0010468">
    <property type="term" value="P:regulation of gene expression"/>
    <property type="evidence" value="ECO:0007669"/>
    <property type="project" value="TreeGrafter"/>
</dbReference>
<keyword evidence="6" id="KW-0597">Phosphoprotein</keyword>
<dbReference type="GO" id="GO:0010389">
    <property type="term" value="P:regulation of G2/M transition of mitotic cell cycle"/>
    <property type="evidence" value="ECO:0007669"/>
    <property type="project" value="TreeGrafter"/>
</dbReference>
<evidence type="ECO:0000256" key="4">
    <source>
        <dbReference type="ARBA" id="ARBA00022490"/>
    </source>
</evidence>
<keyword evidence="11 15" id="KW-0067">ATP-binding</keyword>
<feature type="binding site" evidence="15">
    <location>
        <position position="66"/>
    </location>
    <ligand>
        <name>ATP</name>
        <dbReference type="ChEBI" id="CHEBI:30616"/>
    </ligand>
</feature>
<dbReference type="Gene3D" id="1.10.510.10">
    <property type="entry name" value="Transferase(Phosphotransferase) domain 1"/>
    <property type="match status" value="1"/>
</dbReference>
<dbReference type="AlphaFoldDB" id="A0A6F9D8C6"/>
<sequence>MTTLPQQDGDGVNEPRASLDRHSHEADEWSSGRYRPMEEIGVGAYGIVYKARDTSPDADHGVVAMKCLRVENTEQGMPLSTVREIALLKQLETLEHENVVRMLDICTGRQTVRETQLMLVFEYIDQDLDMFLKNSPEEGIPATKIKDIMYQMLNGIDFLHSMRVIHRDLKPQNVLITNSGKIKIADFGLARIYSFDMALTAVVVTLWYRAPEVLLQDSYATPVDLWSVGCIFAELYNKRPLFRGSGDVNQIRKIFEFIGRPSEAEWPLDVAMPFTSFPEQRPCSPSLYVPRMDADAVTLLMKLLVFDPKRRLTAYDSFSEDYFKDLPAQSHDRPSTSHRSHVPDTSSSRRMQYARQITDPHASGDSRTHAEHSLDTAYGAETSHEGYDCPDSGPQVTRHSTITPGLEQVTTHDTADVTSRPRAFGNPLPLDSKDGASGSSSMVPPSAEESAFLTPPSDLASSSSGFMTSSSSRSSSTSSDVVSAPAPSTSTGFAVEASLRPPTSLPASIDSQNTDEVQIRRSRSESSSNRMSWTNDPLPDRHHGAIECQESVPTQSFSQNETGFRTPVLPRAPRKDLHEHDISSDSALGSTASSGGHSTQGSYSSVEDETSHSKTGK</sequence>
<dbReference type="GO" id="GO:0005634">
    <property type="term" value="C:nucleus"/>
    <property type="evidence" value="ECO:0007669"/>
    <property type="project" value="TreeGrafter"/>
</dbReference>
<evidence type="ECO:0000256" key="15">
    <source>
        <dbReference type="PROSITE-ProRule" id="PRU10141"/>
    </source>
</evidence>
<dbReference type="CDD" id="cd07838">
    <property type="entry name" value="STKc_CDK4_6_like"/>
    <property type="match status" value="1"/>
</dbReference>
<evidence type="ECO:0000259" key="17">
    <source>
        <dbReference type="PROSITE" id="PS50011"/>
    </source>
</evidence>
<evidence type="ECO:0000313" key="18">
    <source>
        <dbReference type="EMBL" id="CAB3229474.1"/>
    </source>
</evidence>
<organism evidence="18">
    <name type="scientific">Phallusia mammillata</name>
    <dbReference type="NCBI Taxonomy" id="59560"/>
    <lineage>
        <taxon>Eukaryota</taxon>
        <taxon>Metazoa</taxon>
        <taxon>Chordata</taxon>
        <taxon>Tunicata</taxon>
        <taxon>Ascidiacea</taxon>
        <taxon>Phlebobranchia</taxon>
        <taxon>Ascidiidae</taxon>
        <taxon>Phallusia</taxon>
    </lineage>
</organism>
<gene>
    <name evidence="18" type="primary">Cdk6</name>
</gene>
<dbReference type="SMART" id="SM00220">
    <property type="entry name" value="S_TKc"/>
    <property type="match status" value="1"/>
</dbReference>
<dbReference type="PROSITE" id="PS00107">
    <property type="entry name" value="PROTEIN_KINASE_ATP"/>
    <property type="match status" value="1"/>
</dbReference>
<keyword evidence="10 18" id="KW-0418">Kinase</keyword>
<dbReference type="InterPro" id="IPR000719">
    <property type="entry name" value="Prot_kinase_dom"/>
</dbReference>
<dbReference type="PROSITE" id="PS00108">
    <property type="entry name" value="PROTEIN_KINASE_ST"/>
    <property type="match status" value="1"/>
</dbReference>
<comment type="subcellular location">
    <subcellularLocation>
        <location evidence="1">Cytoplasm</location>
    </subcellularLocation>
</comment>
<feature type="compositionally biased region" description="Polar residues" evidence="16">
    <location>
        <begin position="394"/>
        <end position="412"/>
    </location>
</feature>
<dbReference type="GO" id="GO:0004693">
    <property type="term" value="F:cyclin-dependent protein serine/threonine kinase activity"/>
    <property type="evidence" value="ECO:0007669"/>
    <property type="project" value="UniProtKB-EC"/>
</dbReference>
<evidence type="ECO:0000256" key="8">
    <source>
        <dbReference type="ARBA" id="ARBA00022679"/>
    </source>
</evidence>
<feature type="compositionally biased region" description="Polar residues" evidence="16">
    <location>
        <begin position="551"/>
        <end position="563"/>
    </location>
</feature>
<feature type="region of interest" description="Disordered" evidence="16">
    <location>
        <begin position="326"/>
        <end position="353"/>
    </location>
</feature>
<evidence type="ECO:0000256" key="14">
    <source>
        <dbReference type="ARBA" id="ARBA00048367"/>
    </source>
</evidence>
<dbReference type="PANTHER" id="PTHR24056:SF472">
    <property type="entry name" value="CYCLIN-DEPENDENT KINASE 4, ISOFORM A"/>
    <property type="match status" value="1"/>
</dbReference>
<evidence type="ECO:0000256" key="11">
    <source>
        <dbReference type="ARBA" id="ARBA00022840"/>
    </source>
</evidence>
<dbReference type="SUPFAM" id="SSF56112">
    <property type="entry name" value="Protein kinase-like (PK-like)"/>
    <property type="match status" value="1"/>
</dbReference>
<feature type="compositionally biased region" description="Basic and acidic residues" evidence="16">
    <location>
        <begin position="17"/>
        <end position="27"/>
    </location>
</feature>
<keyword evidence="8" id="KW-0808">Transferase</keyword>
<dbReference type="EMBL" id="LR783790">
    <property type="protein sequence ID" value="CAB3229474.1"/>
    <property type="molecule type" value="mRNA"/>
</dbReference>
<feature type="region of interest" description="Disordered" evidence="16">
    <location>
        <begin position="1"/>
        <end position="30"/>
    </location>
</feature>
<feature type="compositionally biased region" description="Low complexity" evidence="16">
    <location>
        <begin position="584"/>
        <end position="602"/>
    </location>
</feature>
<dbReference type="InterPro" id="IPR008271">
    <property type="entry name" value="Ser/Thr_kinase_AS"/>
</dbReference>
<evidence type="ECO:0000256" key="3">
    <source>
        <dbReference type="ARBA" id="ARBA00012425"/>
    </source>
</evidence>
<dbReference type="GO" id="GO:0007165">
    <property type="term" value="P:signal transduction"/>
    <property type="evidence" value="ECO:0007669"/>
    <property type="project" value="TreeGrafter"/>
</dbReference>
<dbReference type="GO" id="GO:0005737">
    <property type="term" value="C:cytoplasm"/>
    <property type="evidence" value="ECO:0007669"/>
    <property type="project" value="UniProtKB-SubCell"/>
</dbReference>
<comment type="catalytic activity">
    <reaction evidence="13">
        <text>L-threonyl-[protein] + ATP = O-phospho-L-threonyl-[protein] + ADP + H(+)</text>
        <dbReference type="Rhea" id="RHEA:46608"/>
        <dbReference type="Rhea" id="RHEA-COMP:11060"/>
        <dbReference type="Rhea" id="RHEA-COMP:11605"/>
        <dbReference type="ChEBI" id="CHEBI:15378"/>
        <dbReference type="ChEBI" id="CHEBI:30013"/>
        <dbReference type="ChEBI" id="CHEBI:30616"/>
        <dbReference type="ChEBI" id="CHEBI:61977"/>
        <dbReference type="ChEBI" id="CHEBI:456216"/>
        <dbReference type="EC" id="2.7.11.22"/>
    </reaction>
</comment>
<feature type="domain" description="Protein kinase" evidence="17">
    <location>
        <begin position="34"/>
        <end position="323"/>
    </location>
</feature>
<dbReference type="FunFam" id="3.30.200.20:FF:000124">
    <property type="entry name" value="Cyclin-dependent kinase 4"/>
    <property type="match status" value="1"/>
</dbReference>
<keyword evidence="12" id="KW-0131">Cell cycle</keyword>
<evidence type="ECO:0000256" key="7">
    <source>
        <dbReference type="ARBA" id="ARBA00022618"/>
    </source>
</evidence>
<evidence type="ECO:0000256" key="1">
    <source>
        <dbReference type="ARBA" id="ARBA00004496"/>
    </source>
</evidence>
<accession>A0A6F9D8C6</accession>
<name>A0A6F9D8C6_9ASCI</name>
<keyword evidence="5" id="KW-0723">Serine/threonine-protein kinase</keyword>
<dbReference type="GO" id="GO:0051301">
    <property type="term" value="P:cell division"/>
    <property type="evidence" value="ECO:0007669"/>
    <property type="project" value="UniProtKB-KW"/>
</dbReference>